<dbReference type="Pfam" id="PF23247">
    <property type="entry name" value="LRR_RPS2"/>
    <property type="match status" value="1"/>
</dbReference>
<evidence type="ECO:0000259" key="7">
    <source>
        <dbReference type="Pfam" id="PF23247"/>
    </source>
</evidence>
<sequence length="454" mass="51949">MAESFAFSIAEKVLGKLGDFVLQEICMACGIKQDLEKIKDNITTIKAVLLDAEKKRSSSEHLSLWLEKTEGILYGADDLLDEFEYETLRQKVVNRGTIMEKVRHFFSCSNPIVFRFRMAHEIKAIKERLNEAKSEMSLFALTCQETEGRAVSSVRETCSLLDSRNVIGRENDKEKIINLLMGSNDRESLSVIPIVGIGGMGKTTLATMVYNEKKDRLSGCCQLKELPRNIGDLISLRCMMLTAEETHFSKERMGSLTSLRILRIIGCSELVNAEGMQSLAALRTFVVFACPNLVYLPLRYLRALENLEILDCEKLDLMMMDEQRKEKDVQLGGGLSRLRYLHILRIPHLETLPQWLQGASKTLEVLRIRQCDNFTTLPEWMANFKSLQKLEIVCCEKLTSLPEGMRHLTSLKEIHFEGMGRSQWDIREDWHKISHVPNIYFDGQDLKSIFNQVQ</sequence>
<dbReference type="Proteomes" id="UP000325577">
    <property type="component" value="Linkage Group LG8"/>
</dbReference>
<accession>A0A5J4ZIP5</accession>
<dbReference type="Pfam" id="PF18052">
    <property type="entry name" value="Rx_N"/>
    <property type="match status" value="1"/>
</dbReference>
<dbReference type="Pfam" id="PF00931">
    <property type="entry name" value="NB-ARC"/>
    <property type="match status" value="1"/>
</dbReference>
<evidence type="ECO:0000259" key="6">
    <source>
        <dbReference type="Pfam" id="PF18052"/>
    </source>
</evidence>
<dbReference type="GO" id="GO:0043531">
    <property type="term" value="F:ADP binding"/>
    <property type="evidence" value="ECO:0007669"/>
    <property type="project" value="InterPro"/>
</dbReference>
<reference evidence="8 9" key="1">
    <citation type="submission" date="2019-09" db="EMBL/GenBank/DDBJ databases">
        <title>A chromosome-level genome assembly of the Chinese tupelo Nyssa sinensis.</title>
        <authorList>
            <person name="Yang X."/>
            <person name="Kang M."/>
            <person name="Yang Y."/>
            <person name="Xiong H."/>
            <person name="Wang M."/>
            <person name="Zhang Z."/>
            <person name="Wang Z."/>
            <person name="Wu H."/>
            <person name="Ma T."/>
            <person name="Liu J."/>
            <person name="Xi Z."/>
        </authorList>
    </citation>
    <scope>NUCLEOTIDE SEQUENCE [LARGE SCALE GENOMIC DNA]</scope>
    <source>
        <strain evidence="8">J267</strain>
        <tissue evidence="8">Leaf</tissue>
    </source>
</reference>
<keyword evidence="4" id="KW-0067">ATP-binding</keyword>
<dbReference type="InterPro" id="IPR038005">
    <property type="entry name" value="RX-like_CC"/>
</dbReference>
<dbReference type="GO" id="GO:0006952">
    <property type="term" value="P:defense response"/>
    <property type="evidence" value="ECO:0007669"/>
    <property type="project" value="UniProtKB-KW"/>
</dbReference>
<evidence type="ECO:0000256" key="1">
    <source>
        <dbReference type="ARBA" id="ARBA00022737"/>
    </source>
</evidence>
<dbReference type="InterPro" id="IPR032675">
    <property type="entry name" value="LRR_dom_sf"/>
</dbReference>
<evidence type="ECO:0008006" key="10">
    <source>
        <dbReference type="Google" id="ProtNLM"/>
    </source>
</evidence>
<evidence type="ECO:0000256" key="4">
    <source>
        <dbReference type="ARBA" id="ARBA00022840"/>
    </source>
</evidence>
<dbReference type="EMBL" id="CM018051">
    <property type="protein sequence ID" value="KAA8517081.1"/>
    <property type="molecule type" value="Genomic_DNA"/>
</dbReference>
<evidence type="ECO:0000313" key="9">
    <source>
        <dbReference type="Proteomes" id="UP000325577"/>
    </source>
</evidence>
<dbReference type="InterPro" id="IPR002182">
    <property type="entry name" value="NB-ARC"/>
</dbReference>
<feature type="domain" description="Disease resistance N-terminal" evidence="6">
    <location>
        <begin position="11"/>
        <end position="97"/>
    </location>
</feature>
<keyword evidence="1" id="KW-0677">Repeat</keyword>
<name>A0A5J4ZIP5_9ASTE</name>
<dbReference type="CDD" id="cd14798">
    <property type="entry name" value="RX-CC_like"/>
    <property type="match status" value="1"/>
</dbReference>
<organism evidence="8 9">
    <name type="scientific">Nyssa sinensis</name>
    <dbReference type="NCBI Taxonomy" id="561372"/>
    <lineage>
        <taxon>Eukaryota</taxon>
        <taxon>Viridiplantae</taxon>
        <taxon>Streptophyta</taxon>
        <taxon>Embryophyta</taxon>
        <taxon>Tracheophyta</taxon>
        <taxon>Spermatophyta</taxon>
        <taxon>Magnoliopsida</taxon>
        <taxon>eudicotyledons</taxon>
        <taxon>Gunneridae</taxon>
        <taxon>Pentapetalae</taxon>
        <taxon>asterids</taxon>
        <taxon>Cornales</taxon>
        <taxon>Nyssaceae</taxon>
        <taxon>Nyssa</taxon>
    </lineage>
</organism>
<feature type="domain" description="Disease resistance protein At4g27190-like leucine-rich repeats" evidence="7">
    <location>
        <begin position="277"/>
        <end position="396"/>
    </location>
</feature>
<dbReference type="InterPro" id="IPR041118">
    <property type="entry name" value="Rx_N"/>
</dbReference>
<evidence type="ECO:0000256" key="3">
    <source>
        <dbReference type="ARBA" id="ARBA00022821"/>
    </source>
</evidence>
<gene>
    <name evidence="8" type="ORF">F0562_017374</name>
</gene>
<dbReference type="GO" id="GO:0005524">
    <property type="term" value="F:ATP binding"/>
    <property type="evidence" value="ECO:0007669"/>
    <property type="project" value="UniProtKB-KW"/>
</dbReference>
<dbReference type="InterPro" id="IPR027417">
    <property type="entry name" value="P-loop_NTPase"/>
</dbReference>
<keyword evidence="3" id="KW-0611">Plant defense</keyword>
<feature type="domain" description="NB-ARC" evidence="5">
    <location>
        <begin position="170"/>
        <end position="213"/>
    </location>
</feature>
<dbReference type="Gene3D" id="3.80.10.10">
    <property type="entry name" value="Ribonuclease Inhibitor"/>
    <property type="match status" value="1"/>
</dbReference>
<keyword evidence="2" id="KW-0547">Nucleotide-binding</keyword>
<evidence type="ECO:0000256" key="2">
    <source>
        <dbReference type="ARBA" id="ARBA00022741"/>
    </source>
</evidence>
<evidence type="ECO:0000259" key="5">
    <source>
        <dbReference type="Pfam" id="PF00931"/>
    </source>
</evidence>
<dbReference type="SUPFAM" id="SSF52058">
    <property type="entry name" value="L domain-like"/>
    <property type="match status" value="1"/>
</dbReference>
<dbReference type="Gene3D" id="1.20.5.4130">
    <property type="match status" value="1"/>
</dbReference>
<dbReference type="Gene3D" id="3.40.50.300">
    <property type="entry name" value="P-loop containing nucleotide triphosphate hydrolases"/>
    <property type="match status" value="1"/>
</dbReference>
<dbReference type="GO" id="GO:0051707">
    <property type="term" value="P:response to other organism"/>
    <property type="evidence" value="ECO:0007669"/>
    <property type="project" value="UniProtKB-ARBA"/>
</dbReference>
<proteinExistence type="predicted"/>
<evidence type="ECO:0000313" key="8">
    <source>
        <dbReference type="EMBL" id="KAA8517081.1"/>
    </source>
</evidence>
<keyword evidence="9" id="KW-1185">Reference proteome</keyword>
<dbReference type="InterPro" id="IPR057135">
    <property type="entry name" value="At4g27190-like_LRR"/>
</dbReference>
<dbReference type="PANTHER" id="PTHR36766:SF61">
    <property type="entry name" value="NB-ARC DOMAIN DISEASE RESISTANCE PROTEIN"/>
    <property type="match status" value="1"/>
</dbReference>
<protein>
    <recommendedName>
        <fullName evidence="10">Rx N-terminal domain-containing protein</fullName>
    </recommendedName>
</protein>
<dbReference type="AlphaFoldDB" id="A0A5J4ZIP5"/>
<dbReference type="SUPFAM" id="SSF52540">
    <property type="entry name" value="P-loop containing nucleoside triphosphate hydrolases"/>
    <property type="match status" value="1"/>
</dbReference>
<dbReference type="PANTHER" id="PTHR36766">
    <property type="entry name" value="PLANT BROAD-SPECTRUM MILDEW RESISTANCE PROTEIN RPW8"/>
    <property type="match status" value="1"/>
</dbReference>
<dbReference type="OrthoDB" id="5279713at2759"/>